<name>A0A8G2E439_9ACTN</name>
<reference evidence="4 5" key="1">
    <citation type="submission" date="2017-12" db="EMBL/GenBank/DDBJ databases">
        <title>Population genomics insights into the ecological differentiation and adaptive evolution in streptomycetes.</title>
        <authorList>
            <person name="Li Y."/>
            <person name="Huang Y."/>
        </authorList>
    </citation>
    <scope>NUCLEOTIDE SEQUENCE [LARGE SCALE GENOMIC DNA]</scope>
    <source>
        <strain evidence="4 5">NBRC 100770</strain>
    </source>
</reference>
<dbReference type="GO" id="GO:0003700">
    <property type="term" value="F:DNA-binding transcription factor activity"/>
    <property type="evidence" value="ECO:0007669"/>
    <property type="project" value="InterPro"/>
</dbReference>
<evidence type="ECO:0000256" key="2">
    <source>
        <dbReference type="ARBA" id="ARBA00023163"/>
    </source>
</evidence>
<dbReference type="PROSITE" id="PS01124">
    <property type="entry name" value="HTH_ARAC_FAMILY_2"/>
    <property type="match status" value="1"/>
</dbReference>
<organism evidence="4 5">
    <name type="scientific">Streptomyces albidoflavus</name>
    <dbReference type="NCBI Taxonomy" id="1886"/>
    <lineage>
        <taxon>Bacteria</taxon>
        <taxon>Bacillati</taxon>
        <taxon>Actinomycetota</taxon>
        <taxon>Actinomycetes</taxon>
        <taxon>Kitasatosporales</taxon>
        <taxon>Streptomycetaceae</taxon>
        <taxon>Streptomyces</taxon>
        <taxon>Streptomyces albidoflavus group</taxon>
    </lineage>
</organism>
<dbReference type="AlphaFoldDB" id="A0A8G2E439"/>
<dbReference type="SUPFAM" id="SSF46689">
    <property type="entry name" value="Homeodomain-like"/>
    <property type="match status" value="2"/>
</dbReference>
<dbReference type="Proteomes" id="UP000292693">
    <property type="component" value="Unassembled WGS sequence"/>
</dbReference>
<gene>
    <name evidence="4" type="ORF">C0Q92_09725</name>
</gene>
<feature type="domain" description="HTH araC/xylS-type" evidence="3">
    <location>
        <begin position="226"/>
        <end position="324"/>
    </location>
</feature>
<protein>
    <submittedName>
        <fullName evidence="4">AraC family transcriptional regulator</fullName>
    </submittedName>
</protein>
<evidence type="ECO:0000259" key="3">
    <source>
        <dbReference type="PROSITE" id="PS01124"/>
    </source>
</evidence>
<dbReference type="Gene3D" id="3.40.50.880">
    <property type="match status" value="1"/>
</dbReference>
<dbReference type="Pfam" id="PF12833">
    <property type="entry name" value="HTH_18"/>
    <property type="match status" value="1"/>
</dbReference>
<sequence>MAKESSQERQGAEPHRVVVVVDEHSNPFELGCATEVFGLRRPELGRQLYDFRLCSPEPRTLMRDGFFTLTGVAGLEAADAADTLIVPNRPDTEVPRRPAVLDAVRRAHARGARLVGFCSGAFTLAEAGVLDGRRATAHWQWADDFRARFPSVRLEPEVLFVDDGDILTAAGSAAALDLGLHLVRRDHGAEVANAVSRRLVFAAHREGGQRQFVERPMPDLPDESLAPVLAWAQERLDAPLTVAGLAARAAVSPATLHRRFQAQLGTTPLTWLTRERLALACRLIERGESRFEMVARRSGIGTAAHLRTLMRRETGITPSAYRSRFGPEAA</sequence>
<comment type="caution">
    <text evidence="4">The sequence shown here is derived from an EMBL/GenBank/DDBJ whole genome shotgun (WGS) entry which is preliminary data.</text>
</comment>
<dbReference type="CDD" id="cd03137">
    <property type="entry name" value="GATase1_AraC_1"/>
    <property type="match status" value="1"/>
</dbReference>
<evidence type="ECO:0000313" key="4">
    <source>
        <dbReference type="EMBL" id="RZE25608.1"/>
    </source>
</evidence>
<dbReference type="InterPro" id="IPR029062">
    <property type="entry name" value="Class_I_gatase-like"/>
</dbReference>
<dbReference type="EMBL" id="PKLL01000010">
    <property type="protein sequence ID" value="RZE25608.1"/>
    <property type="molecule type" value="Genomic_DNA"/>
</dbReference>
<dbReference type="Pfam" id="PF01965">
    <property type="entry name" value="DJ-1_PfpI"/>
    <property type="match status" value="1"/>
</dbReference>
<accession>A0A8G2E439</accession>
<dbReference type="SMART" id="SM00342">
    <property type="entry name" value="HTH_ARAC"/>
    <property type="match status" value="1"/>
</dbReference>
<dbReference type="SUPFAM" id="SSF52317">
    <property type="entry name" value="Class I glutamine amidotransferase-like"/>
    <property type="match status" value="1"/>
</dbReference>
<dbReference type="InterPro" id="IPR002818">
    <property type="entry name" value="DJ-1/PfpI"/>
</dbReference>
<dbReference type="PANTHER" id="PTHR43130:SF3">
    <property type="entry name" value="HTH-TYPE TRANSCRIPTIONAL REGULATOR RV1931C"/>
    <property type="match status" value="1"/>
</dbReference>
<dbReference type="GO" id="GO:0043565">
    <property type="term" value="F:sequence-specific DNA binding"/>
    <property type="evidence" value="ECO:0007669"/>
    <property type="project" value="InterPro"/>
</dbReference>
<keyword evidence="1" id="KW-0805">Transcription regulation</keyword>
<dbReference type="PANTHER" id="PTHR43130">
    <property type="entry name" value="ARAC-FAMILY TRANSCRIPTIONAL REGULATOR"/>
    <property type="match status" value="1"/>
</dbReference>
<proteinExistence type="predicted"/>
<dbReference type="InterPro" id="IPR009057">
    <property type="entry name" value="Homeodomain-like_sf"/>
</dbReference>
<dbReference type="RefSeq" id="WP_030309024.1">
    <property type="nucleotide sequence ID" value="NZ_JBNDMX010000002.1"/>
</dbReference>
<dbReference type="InterPro" id="IPR052158">
    <property type="entry name" value="INH-QAR"/>
</dbReference>
<evidence type="ECO:0000313" key="5">
    <source>
        <dbReference type="Proteomes" id="UP000292693"/>
    </source>
</evidence>
<dbReference type="Gene3D" id="1.10.10.60">
    <property type="entry name" value="Homeodomain-like"/>
    <property type="match status" value="1"/>
</dbReference>
<evidence type="ECO:0000256" key="1">
    <source>
        <dbReference type="ARBA" id="ARBA00023015"/>
    </source>
</evidence>
<dbReference type="InterPro" id="IPR018060">
    <property type="entry name" value="HTH_AraC"/>
</dbReference>
<keyword evidence="2" id="KW-0804">Transcription</keyword>